<keyword evidence="2" id="KW-0347">Helicase</keyword>
<gene>
    <name evidence="2" type="primary">AVEN_261776_1</name>
    <name evidence="2" type="ORF">NPIL_219111</name>
</gene>
<keyword evidence="2" id="KW-0547">Nucleotide-binding</keyword>
<dbReference type="GO" id="GO:0004386">
    <property type="term" value="F:helicase activity"/>
    <property type="evidence" value="ECO:0007669"/>
    <property type="project" value="UniProtKB-KW"/>
</dbReference>
<name>A0A8X6UBR9_NEPPI</name>
<protein>
    <submittedName>
        <fullName evidence="2">SF3 helicase domain-containing protein</fullName>
    </submittedName>
</protein>
<dbReference type="EMBL" id="BMAW01122313">
    <property type="protein sequence ID" value="GFT98362.1"/>
    <property type="molecule type" value="Genomic_DNA"/>
</dbReference>
<sequence length="214" mass="25060">MSRFVNKAPPTTSEQVQLNRYSKDEYVVERSYIGCFLILIYHLKKYMDVKNGLLHYRDEPPSVVEYTKIYLFNTDVYNQFKTHMDVQMSLNAMTTMTDLRSAVRQFLKSTKNNTTPETDLILKFEEEFSEYRRRSEFQLGCVQYNSILDQVSETLTLENRSLQEEGEFQGPKRPLTDGEGSRKKQCKTAPSTEAAVVYYENVIIRNLRRVGNEN</sequence>
<feature type="region of interest" description="Disordered" evidence="1">
    <location>
        <begin position="162"/>
        <end position="187"/>
    </location>
</feature>
<organism evidence="2 3">
    <name type="scientific">Nephila pilipes</name>
    <name type="common">Giant wood spider</name>
    <name type="synonym">Nephila maculata</name>
    <dbReference type="NCBI Taxonomy" id="299642"/>
    <lineage>
        <taxon>Eukaryota</taxon>
        <taxon>Metazoa</taxon>
        <taxon>Ecdysozoa</taxon>
        <taxon>Arthropoda</taxon>
        <taxon>Chelicerata</taxon>
        <taxon>Arachnida</taxon>
        <taxon>Araneae</taxon>
        <taxon>Araneomorphae</taxon>
        <taxon>Entelegynae</taxon>
        <taxon>Araneoidea</taxon>
        <taxon>Nephilidae</taxon>
        <taxon>Nephila</taxon>
    </lineage>
</organism>
<reference evidence="2" key="1">
    <citation type="submission" date="2020-08" db="EMBL/GenBank/DDBJ databases">
        <title>Multicomponent nature underlies the extraordinary mechanical properties of spider dragline silk.</title>
        <authorList>
            <person name="Kono N."/>
            <person name="Nakamura H."/>
            <person name="Mori M."/>
            <person name="Yoshida Y."/>
            <person name="Ohtoshi R."/>
            <person name="Malay A.D."/>
            <person name="Moran D.A.P."/>
            <person name="Tomita M."/>
            <person name="Numata K."/>
            <person name="Arakawa K."/>
        </authorList>
    </citation>
    <scope>NUCLEOTIDE SEQUENCE</scope>
</reference>
<accession>A0A8X6UBR9</accession>
<evidence type="ECO:0000256" key="1">
    <source>
        <dbReference type="SAM" id="MobiDB-lite"/>
    </source>
</evidence>
<keyword evidence="3" id="KW-1185">Reference proteome</keyword>
<dbReference type="Proteomes" id="UP000887013">
    <property type="component" value="Unassembled WGS sequence"/>
</dbReference>
<proteinExistence type="predicted"/>
<keyword evidence="2" id="KW-0067">ATP-binding</keyword>
<dbReference type="OrthoDB" id="6425571at2759"/>
<evidence type="ECO:0000313" key="2">
    <source>
        <dbReference type="EMBL" id="GFT98362.1"/>
    </source>
</evidence>
<evidence type="ECO:0000313" key="3">
    <source>
        <dbReference type="Proteomes" id="UP000887013"/>
    </source>
</evidence>
<comment type="caution">
    <text evidence="2">The sequence shown here is derived from an EMBL/GenBank/DDBJ whole genome shotgun (WGS) entry which is preliminary data.</text>
</comment>
<keyword evidence="2" id="KW-0378">Hydrolase</keyword>
<dbReference type="AlphaFoldDB" id="A0A8X6UBR9"/>